<protein>
    <submittedName>
        <fullName evidence="9">Phenylalanine transporter</fullName>
    </submittedName>
</protein>
<dbReference type="AlphaFoldDB" id="A0A377KAF1"/>
<evidence type="ECO:0000256" key="7">
    <source>
        <dbReference type="SAM" id="Phobius"/>
    </source>
</evidence>
<dbReference type="Gene3D" id="1.20.1740.10">
    <property type="entry name" value="Amino acid/polyamine transporter I"/>
    <property type="match status" value="1"/>
</dbReference>
<dbReference type="GO" id="GO:0005886">
    <property type="term" value="C:plasma membrane"/>
    <property type="evidence" value="ECO:0007669"/>
    <property type="project" value="UniProtKB-SubCell"/>
</dbReference>
<reference evidence="9 10" key="1">
    <citation type="submission" date="2018-06" db="EMBL/GenBank/DDBJ databases">
        <authorList>
            <consortium name="Pathogen Informatics"/>
            <person name="Doyle S."/>
        </authorList>
    </citation>
    <scope>NUCLEOTIDE SEQUENCE [LARGE SCALE GENOMIC DNA]</scope>
    <source>
        <strain evidence="9 10">NCTC9075</strain>
    </source>
</reference>
<keyword evidence="4 7" id="KW-1133">Transmembrane helix</keyword>
<feature type="transmembrane region" description="Helical" evidence="7">
    <location>
        <begin position="42"/>
        <end position="61"/>
    </location>
</feature>
<evidence type="ECO:0000256" key="1">
    <source>
        <dbReference type="ARBA" id="ARBA00004651"/>
    </source>
</evidence>
<dbReference type="InterPro" id="IPR004840">
    <property type="entry name" value="Amino_acid_permease_CS"/>
</dbReference>
<dbReference type="InterPro" id="IPR004841">
    <property type="entry name" value="AA-permease/SLC12A_dom"/>
</dbReference>
<keyword evidence="2" id="KW-0813">Transport</keyword>
<evidence type="ECO:0000256" key="6">
    <source>
        <dbReference type="SAM" id="MobiDB-lite"/>
    </source>
</evidence>
<dbReference type="GO" id="GO:0055085">
    <property type="term" value="P:transmembrane transport"/>
    <property type="evidence" value="ECO:0007669"/>
    <property type="project" value="InterPro"/>
</dbReference>
<evidence type="ECO:0000256" key="4">
    <source>
        <dbReference type="ARBA" id="ARBA00022989"/>
    </source>
</evidence>
<sequence>MPLNKKDTQGKGVKNASTVSEDTASNQEPTLHRGLHNRHIQLIALGGAIGTGLFLGIGPAIQMAGPAVLLGYGVAGIIAFLIMRQLGEMVVEEPVSGSFAPLCL</sequence>
<evidence type="ECO:0000256" key="3">
    <source>
        <dbReference type="ARBA" id="ARBA00022692"/>
    </source>
</evidence>
<evidence type="ECO:0000313" key="9">
    <source>
        <dbReference type="EMBL" id="STP21430.1"/>
    </source>
</evidence>
<feature type="region of interest" description="Disordered" evidence="6">
    <location>
        <begin position="1"/>
        <end position="32"/>
    </location>
</feature>
<dbReference type="PROSITE" id="PS00218">
    <property type="entry name" value="AMINO_ACID_PERMEASE_1"/>
    <property type="match status" value="1"/>
</dbReference>
<name>A0A377KAF1_ECOLX</name>
<gene>
    <name evidence="9" type="primary">pheP_2</name>
    <name evidence="9" type="ORF">NCTC9075_04882</name>
</gene>
<proteinExistence type="predicted"/>
<organism evidence="9 10">
    <name type="scientific">Escherichia coli</name>
    <dbReference type="NCBI Taxonomy" id="562"/>
    <lineage>
        <taxon>Bacteria</taxon>
        <taxon>Pseudomonadati</taxon>
        <taxon>Pseudomonadota</taxon>
        <taxon>Gammaproteobacteria</taxon>
        <taxon>Enterobacterales</taxon>
        <taxon>Enterobacteriaceae</taxon>
        <taxon>Escherichia</taxon>
    </lineage>
</organism>
<feature type="compositionally biased region" description="Polar residues" evidence="6">
    <location>
        <begin position="15"/>
        <end position="29"/>
    </location>
</feature>
<comment type="subcellular location">
    <subcellularLocation>
        <location evidence="1">Cell membrane</location>
        <topology evidence="1">Multi-pass membrane protein</topology>
    </subcellularLocation>
</comment>
<dbReference type="GO" id="GO:0006865">
    <property type="term" value="P:amino acid transport"/>
    <property type="evidence" value="ECO:0007669"/>
    <property type="project" value="InterPro"/>
</dbReference>
<dbReference type="Proteomes" id="UP000254181">
    <property type="component" value="Unassembled WGS sequence"/>
</dbReference>
<keyword evidence="3 7" id="KW-0812">Transmembrane</keyword>
<evidence type="ECO:0000313" key="10">
    <source>
        <dbReference type="Proteomes" id="UP000254181"/>
    </source>
</evidence>
<keyword evidence="5 7" id="KW-0472">Membrane</keyword>
<feature type="domain" description="Amino acid permease/ SLC12A" evidence="8">
    <location>
        <begin position="39"/>
        <end position="100"/>
    </location>
</feature>
<dbReference type="EMBL" id="UGEM01000004">
    <property type="protein sequence ID" value="STP21430.1"/>
    <property type="molecule type" value="Genomic_DNA"/>
</dbReference>
<dbReference type="PANTHER" id="PTHR43495:SF3">
    <property type="entry name" value="PHENYLALANINE-SPECIFIC PERMEASE"/>
    <property type="match status" value="1"/>
</dbReference>
<accession>A0A377KAF1</accession>
<evidence type="ECO:0000256" key="2">
    <source>
        <dbReference type="ARBA" id="ARBA00022448"/>
    </source>
</evidence>
<dbReference type="Pfam" id="PF00324">
    <property type="entry name" value="AA_permease"/>
    <property type="match status" value="1"/>
</dbReference>
<feature type="transmembrane region" description="Helical" evidence="7">
    <location>
        <begin position="67"/>
        <end position="83"/>
    </location>
</feature>
<evidence type="ECO:0000256" key="5">
    <source>
        <dbReference type="ARBA" id="ARBA00023136"/>
    </source>
</evidence>
<dbReference type="PANTHER" id="PTHR43495">
    <property type="entry name" value="GABA PERMEASE"/>
    <property type="match status" value="1"/>
</dbReference>
<evidence type="ECO:0000259" key="8">
    <source>
        <dbReference type="Pfam" id="PF00324"/>
    </source>
</evidence>